<name>A0A0K2TKB5_LEPSM</name>
<dbReference type="AlphaFoldDB" id="A0A0K2TKB5"/>
<feature type="compositionally biased region" description="Basic and acidic residues" evidence="1">
    <location>
        <begin position="47"/>
        <end position="58"/>
    </location>
</feature>
<feature type="non-terminal residue" evidence="2">
    <location>
        <position position="1"/>
    </location>
</feature>
<sequence length="87" mass="10249">KNLIKKIFQEKVGKYVDENRGIHQDDRCVLSKPKEIQRGYVSNDVENQERSHDKDDKIVEGELLATEKQTNNDNERKFEGNNEFIRS</sequence>
<evidence type="ECO:0000313" key="2">
    <source>
        <dbReference type="EMBL" id="CDW26275.1"/>
    </source>
</evidence>
<evidence type="ECO:0000256" key="1">
    <source>
        <dbReference type="SAM" id="MobiDB-lite"/>
    </source>
</evidence>
<feature type="region of interest" description="Disordered" evidence="1">
    <location>
        <begin position="39"/>
        <end position="58"/>
    </location>
</feature>
<accession>A0A0K2TKB5</accession>
<organism evidence="2">
    <name type="scientific">Lepeophtheirus salmonis</name>
    <name type="common">Salmon louse</name>
    <name type="synonym">Caligus salmonis</name>
    <dbReference type="NCBI Taxonomy" id="72036"/>
    <lineage>
        <taxon>Eukaryota</taxon>
        <taxon>Metazoa</taxon>
        <taxon>Ecdysozoa</taxon>
        <taxon>Arthropoda</taxon>
        <taxon>Crustacea</taxon>
        <taxon>Multicrustacea</taxon>
        <taxon>Hexanauplia</taxon>
        <taxon>Copepoda</taxon>
        <taxon>Siphonostomatoida</taxon>
        <taxon>Caligidae</taxon>
        <taxon>Lepeophtheirus</taxon>
    </lineage>
</organism>
<proteinExistence type="predicted"/>
<reference evidence="2" key="1">
    <citation type="submission" date="2014-05" db="EMBL/GenBank/DDBJ databases">
        <authorList>
            <person name="Chronopoulou M."/>
        </authorList>
    </citation>
    <scope>NUCLEOTIDE SEQUENCE</scope>
    <source>
        <tissue evidence="2">Whole organism</tissue>
    </source>
</reference>
<protein>
    <submittedName>
        <fullName evidence="2">Uncharacterized protein</fullName>
    </submittedName>
</protein>
<dbReference type="EMBL" id="HACA01008914">
    <property type="protein sequence ID" value="CDW26275.1"/>
    <property type="molecule type" value="Transcribed_RNA"/>
</dbReference>